<dbReference type="InterPro" id="IPR022907">
    <property type="entry name" value="VapC_family"/>
</dbReference>
<dbReference type="InterPro" id="IPR002716">
    <property type="entry name" value="PIN_dom"/>
</dbReference>
<feature type="domain" description="PIN" evidence="7">
    <location>
        <begin position="2"/>
        <end position="120"/>
    </location>
</feature>
<dbReference type="HAMAP" id="MF_00265">
    <property type="entry name" value="VapC_Nob1"/>
    <property type="match status" value="1"/>
</dbReference>
<protein>
    <recommendedName>
        <fullName evidence="6">Ribonuclease VapC</fullName>
        <shortName evidence="6">RNase VapC</shortName>
        <ecNumber evidence="6">3.1.-.-</ecNumber>
    </recommendedName>
    <alternativeName>
        <fullName evidence="6">Toxin VapC</fullName>
    </alternativeName>
</protein>
<comment type="similarity">
    <text evidence="6">Belongs to the PINc/VapC protein family.</text>
</comment>
<dbReference type="CDD" id="cd09873">
    <property type="entry name" value="PIN_Pae0151-like"/>
    <property type="match status" value="1"/>
</dbReference>
<feature type="binding site" evidence="6">
    <location>
        <position position="95"/>
    </location>
    <ligand>
        <name>Mg(2+)</name>
        <dbReference type="ChEBI" id="CHEBI:18420"/>
    </ligand>
</feature>
<keyword evidence="4 6" id="KW-0378">Hydrolase</keyword>
<dbReference type="InterPro" id="IPR051619">
    <property type="entry name" value="TypeII_TA_RNase_PINc/VapC"/>
</dbReference>
<dbReference type="SUPFAM" id="SSF88723">
    <property type="entry name" value="PIN domain-like"/>
    <property type="match status" value="1"/>
</dbReference>
<dbReference type="InterPro" id="IPR044153">
    <property type="entry name" value="PIN_Pae0151-like"/>
</dbReference>
<evidence type="ECO:0000256" key="2">
    <source>
        <dbReference type="ARBA" id="ARBA00022722"/>
    </source>
</evidence>
<comment type="function">
    <text evidence="6">Toxic component of a toxin-antitoxin (TA) system. An RNase.</text>
</comment>
<keyword evidence="3 6" id="KW-0479">Metal-binding</keyword>
<dbReference type="Pfam" id="PF01850">
    <property type="entry name" value="PIN"/>
    <property type="match status" value="1"/>
</dbReference>
<evidence type="ECO:0000313" key="8">
    <source>
        <dbReference type="EMBL" id="MBD7918469.1"/>
    </source>
</evidence>
<keyword evidence="2 6" id="KW-0540">Nuclease</keyword>
<evidence type="ECO:0000256" key="1">
    <source>
        <dbReference type="ARBA" id="ARBA00022649"/>
    </source>
</evidence>
<dbReference type="Gene3D" id="3.40.50.1010">
    <property type="entry name" value="5'-nuclease"/>
    <property type="match status" value="1"/>
</dbReference>
<evidence type="ECO:0000313" key="9">
    <source>
        <dbReference type="Proteomes" id="UP000604241"/>
    </source>
</evidence>
<dbReference type="PANTHER" id="PTHR35901:SF1">
    <property type="entry name" value="EXONUCLEASE VAPC9"/>
    <property type="match status" value="1"/>
</dbReference>
<evidence type="ECO:0000256" key="6">
    <source>
        <dbReference type="HAMAP-Rule" id="MF_00265"/>
    </source>
</evidence>
<evidence type="ECO:0000256" key="5">
    <source>
        <dbReference type="ARBA" id="ARBA00022842"/>
    </source>
</evidence>
<comment type="cofactor">
    <cofactor evidence="6">
        <name>Mg(2+)</name>
        <dbReference type="ChEBI" id="CHEBI:18420"/>
    </cofactor>
</comment>
<organism evidence="8 9">
    <name type="scientific">Cellulomonas avistercoris</name>
    <dbReference type="NCBI Taxonomy" id="2762242"/>
    <lineage>
        <taxon>Bacteria</taxon>
        <taxon>Bacillati</taxon>
        <taxon>Actinomycetota</taxon>
        <taxon>Actinomycetes</taxon>
        <taxon>Micrococcales</taxon>
        <taxon>Cellulomonadaceae</taxon>
        <taxon>Cellulomonas</taxon>
    </lineage>
</organism>
<dbReference type="EC" id="3.1.-.-" evidence="6"/>
<reference evidence="8 9" key="1">
    <citation type="submission" date="2020-08" db="EMBL/GenBank/DDBJ databases">
        <title>A Genomic Blueprint of the Chicken Gut Microbiome.</title>
        <authorList>
            <person name="Gilroy R."/>
            <person name="Ravi A."/>
            <person name="Getino M."/>
            <person name="Pursley I."/>
            <person name="Horton D.L."/>
            <person name="Alikhan N.-F."/>
            <person name="Baker D."/>
            <person name="Gharbi K."/>
            <person name="Hall N."/>
            <person name="Watson M."/>
            <person name="Adriaenssens E.M."/>
            <person name="Foster-Nyarko E."/>
            <person name="Jarju S."/>
            <person name="Secka A."/>
            <person name="Antonio M."/>
            <person name="Oren A."/>
            <person name="Chaudhuri R."/>
            <person name="La Ragione R.M."/>
            <person name="Hildebrand F."/>
            <person name="Pallen M.J."/>
        </authorList>
    </citation>
    <scope>NUCLEOTIDE SEQUENCE [LARGE SCALE GENOMIC DNA]</scope>
    <source>
        <strain evidence="8 9">Sa3CUA2</strain>
    </source>
</reference>
<keyword evidence="1 6" id="KW-1277">Toxin-antitoxin system</keyword>
<evidence type="ECO:0000256" key="4">
    <source>
        <dbReference type="ARBA" id="ARBA00022801"/>
    </source>
</evidence>
<keyword evidence="5 6" id="KW-0460">Magnesium</keyword>
<keyword evidence="9" id="KW-1185">Reference proteome</keyword>
<keyword evidence="6" id="KW-0800">Toxin</keyword>
<gene>
    <name evidence="6" type="primary">vapC</name>
    <name evidence="8" type="ORF">H9657_09290</name>
</gene>
<sequence length="130" mass="13909">MIVVDASVLVPALADDGPDGDTVRARLRGQTLTAPEVVDLEVTSVLRRFAAAGQLPGRRADLAMQDLVDLPVRRAPHRALLPRIWELRHTVTSDDAAYVALAEALGIVLLTADARLARAPGIRCDVETLG</sequence>
<dbReference type="EMBL" id="JACSQV010000007">
    <property type="protein sequence ID" value="MBD7918469.1"/>
    <property type="molecule type" value="Genomic_DNA"/>
</dbReference>
<feature type="binding site" evidence="6">
    <location>
        <position position="5"/>
    </location>
    <ligand>
        <name>Mg(2+)</name>
        <dbReference type="ChEBI" id="CHEBI:18420"/>
    </ligand>
</feature>
<name>A0ABR8QDG1_9CELL</name>
<evidence type="ECO:0000259" key="7">
    <source>
        <dbReference type="Pfam" id="PF01850"/>
    </source>
</evidence>
<dbReference type="RefSeq" id="WP_191782666.1">
    <property type="nucleotide sequence ID" value="NZ_JACSQV010000007.1"/>
</dbReference>
<comment type="caution">
    <text evidence="8">The sequence shown here is derived from an EMBL/GenBank/DDBJ whole genome shotgun (WGS) entry which is preliminary data.</text>
</comment>
<proteinExistence type="inferred from homology"/>
<dbReference type="Proteomes" id="UP000604241">
    <property type="component" value="Unassembled WGS sequence"/>
</dbReference>
<evidence type="ECO:0000256" key="3">
    <source>
        <dbReference type="ARBA" id="ARBA00022723"/>
    </source>
</evidence>
<dbReference type="PANTHER" id="PTHR35901">
    <property type="entry name" value="RIBONUCLEASE VAPC3"/>
    <property type="match status" value="1"/>
</dbReference>
<accession>A0ABR8QDG1</accession>
<dbReference type="InterPro" id="IPR029060">
    <property type="entry name" value="PIN-like_dom_sf"/>
</dbReference>